<evidence type="ECO:0000256" key="1">
    <source>
        <dbReference type="SAM" id="SignalP"/>
    </source>
</evidence>
<dbReference type="AlphaFoldDB" id="A0A6A6ILT1"/>
<gene>
    <name evidence="2" type="ORF">BU26DRAFT_282124</name>
</gene>
<name>A0A6A6ILT1_9PLEO</name>
<feature type="chain" id="PRO_5025566781" evidence="1">
    <location>
        <begin position="24"/>
        <end position="132"/>
    </location>
</feature>
<dbReference type="Proteomes" id="UP000800094">
    <property type="component" value="Unassembled WGS sequence"/>
</dbReference>
<dbReference type="GeneID" id="54574854"/>
<accession>A0A6A6ILT1</accession>
<organism evidence="2 3">
    <name type="scientific">Trematosphaeria pertusa</name>
    <dbReference type="NCBI Taxonomy" id="390896"/>
    <lineage>
        <taxon>Eukaryota</taxon>
        <taxon>Fungi</taxon>
        <taxon>Dikarya</taxon>
        <taxon>Ascomycota</taxon>
        <taxon>Pezizomycotina</taxon>
        <taxon>Dothideomycetes</taxon>
        <taxon>Pleosporomycetidae</taxon>
        <taxon>Pleosporales</taxon>
        <taxon>Massarineae</taxon>
        <taxon>Trematosphaeriaceae</taxon>
        <taxon>Trematosphaeria</taxon>
    </lineage>
</organism>
<evidence type="ECO:0000313" key="2">
    <source>
        <dbReference type="EMBL" id="KAF2251391.1"/>
    </source>
</evidence>
<dbReference type="RefSeq" id="XP_033686395.1">
    <property type="nucleotide sequence ID" value="XM_033821524.1"/>
</dbReference>
<sequence>MHRRKAPLLLLAVMFTVCKQAISTLILSGNTQELIQLRCPCYGIRAVLTYKTDTSSPCSPSLRWPYRSATRYPRSDRRISIRRSRGISCSSCLRRCRRGRWGRWPRYLFFDVAALRQADGGVGDADADGQGA</sequence>
<feature type="signal peptide" evidence="1">
    <location>
        <begin position="1"/>
        <end position="23"/>
    </location>
</feature>
<protein>
    <submittedName>
        <fullName evidence="2">Uncharacterized protein</fullName>
    </submittedName>
</protein>
<evidence type="ECO:0000313" key="3">
    <source>
        <dbReference type="Proteomes" id="UP000800094"/>
    </source>
</evidence>
<proteinExistence type="predicted"/>
<keyword evidence="3" id="KW-1185">Reference proteome</keyword>
<reference evidence="2" key="1">
    <citation type="journal article" date="2020" name="Stud. Mycol.">
        <title>101 Dothideomycetes genomes: a test case for predicting lifestyles and emergence of pathogens.</title>
        <authorList>
            <person name="Haridas S."/>
            <person name="Albert R."/>
            <person name="Binder M."/>
            <person name="Bloem J."/>
            <person name="Labutti K."/>
            <person name="Salamov A."/>
            <person name="Andreopoulos B."/>
            <person name="Baker S."/>
            <person name="Barry K."/>
            <person name="Bills G."/>
            <person name="Bluhm B."/>
            <person name="Cannon C."/>
            <person name="Castanera R."/>
            <person name="Culley D."/>
            <person name="Daum C."/>
            <person name="Ezra D."/>
            <person name="Gonzalez J."/>
            <person name="Henrissat B."/>
            <person name="Kuo A."/>
            <person name="Liang C."/>
            <person name="Lipzen A."/>
            <person name="Lutzoni F."/>
            <person name="Magnuson J."/>
            <person name="Mondo S."/>
            <person name="Nolan M."/>
            <person name="Ohm R."/>
            <person name="Pangilinan J."/>
            <person name="Park H.-J."/>
            <person name="Ramirez L."/>
            <person name="Alfaro M."/>
            <person name="Sun H."/>
            <person name="Tritt A."/>
            <person name="Yoshinaga Y."/>
            <person name="Zwiers L.-H."/>
            <person name="Turgeon B."/>
            <person name="Goodwin S."/>
            <person name="Spatafora J."/>
            <person name="Crous P."/>
            <person name="Grigoriev I."/>
        </authorList>
    </citation>
    <scope>NUCLEOTIDE SEQUENCE</scope>
    <source>
        <strain evidence="2">CBS 122368</strain>
    </source>
</reference>
<dbReference type="EMBL" id="ML987193">
    <property type="protein sequence ID" value="KAF2251391.1"/>
    <property type="molecule type" value="Genomic_DNA"/>
</dbReference>
<keyword evidence="1" id="KW-0732">Signal</keyword>